<keyword evidence="4" id="KW-0067">ATP-binding</keyword>
<dbReference type="SUPFAM" id="SSF81593">
    <property type="entry name" value="Nucleotidyltransferase substrate binding subunit/domain"/>
    <property type="match status" value="2"/>
</dbReference>
<sequence length="758" mass="86474">PQAPKPITNHEFFQKIGQQLINVLSKLTADGFVFRVDMRLRPFGSGPLAISFDAMEDYYQIHGREWERYAMIKARVIAGDQTQGEHLLARLKPFVYRRYVDYSAFESIREMKAMIQKEVKRKNKELNIKVGAGGIREIEFIGQVFQLIHGGREIKLQSRSILNVLASLLELSILPDFVIEQLTAAYDFLRRTEHRLQAWRDEQTHSLPTDEIAQQRLAVSMGFADWDSFNQQLLHHRTRVHEHFEQVFVAPQSDTPSEDTEELTPLWLGEIEDEDALELLKNNGFSDAKDVWRHIKTLRDSRAYRNLSARGHERLDRLMPLFLSACQATEQPALSFVRALMVIEAVMQRSVYLVLLIENPLALSQFIRLCASSPWITRYLSLHPLLLDDLLDVGQLFDPPNRDVLSQELSQRMTDVLGDEERSLDALRHFKQSHFLKVAAADIFDALPLPEVSNHLSWIAEVVLDQTLNLAWQNLIAKHGRPICTHDGAVCDTGFAVIAYGKLGGYELGYGSDLDMVFLHSGESESLETSGEKPVALGVFFARLGQRMMHILGAMTSAGILFEVDMRLRPDGAAGMLVSSLNAFARYQKDKAWSWEHQALVRARVVAGDPAIAREFERIRRDILGQPREIDGLRKSVIEMRKKMQQSQNKAKAGEFDLKHSQGGIVDIEFMVQYGVLAFSHQHKELLEWTDNIRLLVALAQVGVMNEADAEFLSETYQTYRNHLHRLKLQETSAIVATDKFALQQQGVQKIWSNWLVK</sequence>
<dbReference type="FunFam" id="1.20.120.330:FF:000005">
    <property type="entry name" value="Bifunctional glutamine synthetase adenylyltransferase/adenylyl-removing enzyme"/>
    <property type="match status" value="1"/>
</dbReference>
<dbReference type="GO" id="GO:0008882">
    <property type="term" value="F:[glutamate-ammonia-ligase] adenylyltransferase activity"/>
    <property type="evidence" value="ECO:0007669"/>
    <property type="project" value="UniProtKB-EC"/>
</dbReference>
<feature type="domain" description="PII-uridylyltransferase/Glutamine-synthetase adenylyltransferase" evidence="8">
    <location>
        <begin position="640"/>
        <end position="731"/>
    </location>
</feature>
<dbReference type="AlphaFoldDB" id="A0A3B0ZZD8"/>
<dbReference type="InterPro" id="IPR023057">
    <property type="entry name" value="GlnE"/>
</dbReference>
<dbReference type="Gene3D" id="3.30.460.10">
    <property type="entry name" value="Beta Polymerase, domain 2"/>
    <property type="match status" value="2"/>
</dbReference>
<dbReference type="GO" id="GO:0005829">
    <property type="term" value="C:cytosol"/>
    <property type="evidence" value="ECO:0007669"/>
    <property type="project" value="TreeGrafter"/>
</dbReference>
<reference evidence="9" key="1">
    <citation type="submission" date="2018-06" db="EMBL/GenBank/DDBJ databases">
        <authorList>
            <person name="Zhirakovskaya E."/>
        </authorList>
    </citation>
    <scope>NUCLEOTIDE SEQUENCE</scope>
</reference>
<keyword evidence="2 9" id="KW-0548">Nucleotidyltransferase</keyword>
<name>A0A3B0ZZD8_9ZZZZ</name>
<dbReference type="NCBIfam" id="NF008292">
    <property type="entry name" value="PRK11072.1"/>
    <property type="match status" value="1"/>
</dbReference>
<evidence type="ECO:0000256" key="5">
    <source>
        <dbReference type="ARBA" id="ARBA00022842"/>
    </source>
</evidence>
<dbReference type="Pfam" id="PF03710">
    <property type="entry name" value="GlnE"/>
    <property type="match status" value="2"/>
</dbReference>
<dbReference type="EC" id="2.7.7.42" evidence="9"/>
<dbReference type="SUPFAM" id="SSF81301">
    <property type="entry name" value="Nucleotidyltransferase"/>
    <property type="match status" value="2"/>
</dbReference>
<keyword evidence="6" id="KW-0511">Multifunctional enzyme</keyword>
<evidence type="ECO:0000256" key="1">
    <source>
        <dbReference type="ARBA" id="ARBA00022679"/>
    </source>
</evidence>
<dbReference type="FunFam" id="3.30.460.10:FF:000009">
    <property type="entry name" value="Bifunctional glutamine synthetase adenylyltransferase/adenylyl-removing enzyme"/>
    <property type="match status" value="1"/>
</dbReference>
<dbReference type="GO" id="GO:0005524">
    <property type="term" value="F:ATP binding"/>
    <property type="evidence" value="ECO:0007669"/>
    <property type="project" value="UniProtKB-KW"/>
</dbReference>
<dbReference type="Pfam" id="PF08335">
    <property type="entry name" value="GlnD_UR_UTase"/>
    <property type="match status" value="2"/>
</dbReference>
<organism evidence="9">
    <name type="scientific">hydrothermal vent metagenome</name>
    <dbReference type="NCBI Taxonomy" id="652676"/>
    <lineage>
        <taxon>unclassified sequences</taxon>
        <taxon>metagenomes</taxon>
        <taxon>ecological metagenomes</taxon>
    </lineage>
</organism>
<evidence type="ECO:0000256" key="3">
    <source>
        <dbReference type="ARBA" id="ARBA00022741"/>
    </source>
</evidence>
<evidence type="ECO:0000259" key="7">
    <source>
        <dbReference type="Pfam" id="PF03710"/>
    </source>
</evidence>
<feature type="domain" description="Glutamate-ammonia ligase adenylyltransferase repeated" evidence="7">
    <location>
        <begin position="5"/>
        <end position="87"/>
    </location>
</feature>
<dbReference type="PANTHER" id="PTHR30621">
    <property type="entry name" value="GLUTAMINE SYNTHETASE ADENYLYLTRANSFERASE"/>
    <property type="match status" value="1"/>
</dbReference>
<keyword evidence="1 9" id="KW-0808">Transferase</keyword>
<dbReference type="InterPro" id="IPR043519">
    <property type="entry name" value="NT_sf"/>
</dbReference>
<keyword evidence="5" id="KW-0460">Magnesium</keyword>
<feature type="domain" description="PII-uridylyltransferase/Glutamine-synthetase adenylyltransferase" evidence="8">
    <location>
        <begin position="109"/>
        <end position="248"/>
    </location>
</feature>
<keyword evidence="3" id="KW-0547">Nucleotide-binding</keyword>
<evidence type="ECO:0000256" key="4">
    <source>
        <dbReference type="ARBA" id="ARBA00022840"/>
    </source>
</evidence>
<evidence type="ECO:0000259" key="8">
    <source>
        <dbReference type="Pfam" id="PF08335"/>
    </source>
</evidence>
<gene>
    <name evidence="9" type="ORF">MNBD_GAMMA21-1292</name>
</gene>
<evidence type="ECO:0000256" key="2">
    <source>
        <dbReference type="ARBA" id="ARBA00022695"/>
    </source>
</evidence>
<proteinExistence type="predicted"/>
<dbReference type="PANTHER" id="PTHR30621:SF0">
    <property type="entry name" value="BIFUNCTIONAL GLUTAMINE SYNTHETASE ADENYLYLTRANSFERASE_ADENYLYL-REMOVING ENZYME"/>
    <property type="match status" value="1"/>
</dbReference>
<dbReference type="Gene3D" id="1.20.120.1510">
    <property type="match status" value="1"/>
</dbReference>
<dbReference type="CDD" id="cd05401">
    <property type="entry name" value="NT_GlnE_GlnD_like"/>
    <property type="match status" value="2"/>
</dbReference>
<dbReference type="Gene3D" id="1.20.120.330">
    <property type="entry name" value="Nucleotidyltransferases domain 2"/>
    <property type="match status" value="2"/>
</dbReference>
<accession>A0A3B0ZZD8</accession>
<evidence type="ECO:0000256" key="6">
    <source>
        <dbReference type="ARBA" id="ARBA00023268"/>
    </source>
</evidence>
<dbReference type="GO" id="GO:0016874">
    <property type="term" value="F:ligase activity"/>
    <property type="evidence" value="ECO:0007669"/>
    <property type="project" value="UniProtKB-KW"/>
</dbReference>
<feature type="non-terminal residue" evidence="9">
    <location>
        <position position="1"/>
    </location>
</feature>
<keyword evidence="9" id="KW-0436">Ligase</keyword>
<dbReference type="InterPro" id="IPR013546">
    <property type="entry name" value="PII_UdlTrfase/GS_AdlTrfase"/>
</dbReference>
<feature type="domain" description="Glutamate-ammonia ligase adenylyltransferase repeated" evidence="7">
    <location>
        <begin position="364"/>
        <end position="618"/>
    </location>
</feature>
<evidence type="ECO:0000313" key="9">
    <source>
        <dbReference type="EMBL" id="VAW92727.1"/>
    </source>
</evidence>
<protein>
    <submittedName>
        <fullName evidence="9">Glutamate-ammonia-ligase adenylyltransferase</fullName>
        <ecNumber evidence="9">2.7.7.42</ecNumber>
    </submittedName>
</protein>
<dbReference type="EMBL" id="UOFR01000016">
    <property type="protein sequence ID" value="VAW92727.1"/>
    <property type="molecule type" value="Genomic_DNA"/>
</dbReference>
<dbReference type="GO" id="GO:0000820">
    <property type="term" value="P:regulation of glutamine family amino acid metabolic process"/>
    <property type="evidence" value="ECO:0007669"/>
    <property type="project" value="TreeGrafter"/>
</dbReference>
<dbReference type="InterPro" id="IPR005190">
    <property type="entry name" value="GlnE_rpt_dom"/>
</dbReference>